<keyword evidence="1 3" id="KW-0812">Transmembrane</keyword>
<evidence type="ECO:0000256" key="1">
    <source>
        <dbReference type="SAM" id="Phobius"/>
    </source>
</evidence>
<evidence type="ECO:0000313" key="3">
    <source>
        <dbReference type="EMBL" id="KFB68123.1"/>
    </source>
</evidence>
<feature type="transmembrane region" description="Helical" evidence="1">
    <location>
        <begin position="352"/>
        <end position="375"/>
    </location>
</feature>
<accession>A0A084Y079</accession>
<dbReference type="Pfam" id="PF05226">
    <property type="entry name" value="CHASE2"/>
    <property type="match status" value="1"/>
</dbReference>
<sequence length="416" mass="46242">MVADWQRWGFDKTVSMLQTYRAWGWIDGEPLPGGYSRFIWVDIDEDSWSDERWGGGEPFLQPRREVLELVDRAFAWGARVVYVDLLLDGTAGDFERQWLAALQRRTFPGGEPRHLLTARSLRQPLASSAGSFEAHAPPKRPRLRAAFWDTYQAPPGGVVVHPVLPRFLSDSDLRVRRWSIGQTAATGNADRFLPSPQLALYCLQPARHPPLAAWCERITEAHAPASGEHPEHAGEHAGHDALASTLLFPLGSNGRLGYSLFPALTALANAQIDEFRNAIVVIGGSYEESRDHFHTPVGRLPGALLNLNALDTMLRYGQLRELPWQAKWPLVLGLMVLVAALFAFGKRLVATVVAGGLVAVGFIFVVGPLLLRYGLWFDFGSPLLGIYLHRNIEEWHAAHAHAEMADDGHHTTHLPH</sequence>
<evidence type="ECO:0000313" key="4">
    <source>
        <dbReference type="Proteomes" id="UP000019812"/>
    </source>
</evidence>
<gene>
    <name evidence="3" type="ORF">CAPSK01_001975</name>
</gene>
<dbReference type="EMBL" id="JDSS02000021">
    <property type="protein sequence ID" value="KFB68123.1"/>
    <property type="molecule type" value="Genomic_DNA"/>
</dbReference>
<proteinExistence type="predicted"/>
<dbReference type="Proteomes" id="UP000019812">
    <property type="component" value="Unassembled WGS sequence"/>
</dbReference>
<keyword evidence="1" id="KW-1133">Transmembrane helix</keyword>
<evidence type="ECO:0000259" key="2">
    <source>
        <dbReference type="SMART" id="SM01080"/>
    </source>
</evidence>
<dbReference type="AlphaFoldDB" id="A0A084Y079"/>
<feature type="domain" description="CHASE2" evidence="2">
    <location>
        <begin position="17"/>
        <end position="342"/>
    </location>
</feature>
<name>A0A084Y079_9PROT</name>
<protein>
    <submittedName>
        <fullName evidence="3">Putative transmembrane sensor domain protein</fullName>
    </submittedName>
</protein>
<comment type="caution">
    <text evidence="3">The sequence shown here is derived from an EMBL/GenBank/DDBJ whole genome shotgun (WGS) entry which is preliminary data.</text>
</comment>
<dbReference type="InterPro" id="IPR007890">
    <property type="entry name" value="CHASE2"/>
</dbReference>
<dbReference type="SMART" id="SM01080">
    <property type="entry name" value="CHASE2"/>
    <property type="match status" value="1"/>
</dbReference>
<feature type="transmembrane region" description="Helical" evidence="1">
    <location>
        <begin position="328"/>
        <end position="345"/>
    </location>
</feature>
<keyword evidence="1" id="KW-0472">Membrane</keyword>
<reference evidence="3 4" key="1">
    <citation type="submission" date="2014-07" db="EMBL/GenBank/DDBJ databases">
        <title>Expanding our view of genomic diversity in Candidatus Accumulibacter clades.</title>
        <authorList>
            <person name="Skennerton C.T."/>
            <person name="Barr J.J."/>
            <person name="Slater F.R."/>
            <person name="Bond P.L."/>
            <person name="Tyson G.W."/>
        </authorList>
    </citation>
    <scope>NUCLEOTIDE SEQUENCE [LARGE SCALE GENOMIC DNA]</scope>
    <source>
        <strain evidence="4">SK-01</strain>
    </source>
</reference>
<organism evidence="3 4">
    <name type="scientific">Candidatus Accumulibacter vicinus</name>
    <dbReference type="NCBI Taxonomy" id="2954382"/>
    <lineage>
        <taxon>Bacteria</taxon>
        <taxon>Pseudomonadati</taxon>
        <taxon>Pseudomonadota</taxon>
        <taxon>Betaproteobacteria</taxon>
        <taxon>Candidatus Accumulibacter</taxon>
    </lineage>
</organism>
<dbReference type="STRING" id="1457154.CAPSK01_001975"/>